<name>A0A7V1BI64_9RHOB</name>
<proteinExistence type="predicted"/>
<dbReference type="Pfam" id="PF02955">
    <property type="entry name" value="GSH-S_ATP"/>
    <property type="match status" value="1"/>
</dbReference>
<accession>A0A7V1BI64</accession>
<dbReference type="GO" id="GO:0005524">
    <property type="term" value="F:ATP binding"/>
    <property type="evidence" value="ECO:0007669"/>
    <property type="project" value="InterPro"/>
</dbReference>
<dbReference type="SUPFAM" id="SSF56059">
    <property type="entry name" value="Glutathione synthetase ATP-binding domain-like"/>
    <property type="match status" value="1"/>
</dbReference>
<dbReference type="Gene3D" id="3.30.470.20">
    <property type="entry name" value="ATP-grasp fold, B domain"/>
    <property type="match status" value="1"/>
</dbReference>
<protein>
    <recommendedName>
        <fullName evidence="1">Prokaryotic glutathione synthetase ATP-binding domain-containing protein</fullName>
    </recommendedName>
</protein>
<dbReference type="AlphaFoldDB" id="A0A7V1BI64"/>
<sequence>GPVCYSMPLLRNFVTPIGVELVRHLQHPETNRTHPISADRGSLQQRRKYAAFRRVPAKGDVRSNMHAKGTVVKVEMTDEILAVAELVRPKLIHDGLFMVGLDVVGDKILEINVFTPGGLWSICDMYGTDFAETVIKSLEKKLKMREGSQGTLSNRELAVL</sequence>
<dbReference type="InterPro" id="IPR004218">
    <property type="entry name" value="GSHS_ATP-bd"/>
</dbReference>
<feature type="domain" description="Prokaryotic glutathione synthetase ATP-binding" evidence="1">
    <location>
        <begin position="51"/>
        <end position="124"/>
    </location>
</feature>
<dbReference type="GO" id="GO:0004363">
    <property type="term" value="F:glutathione synthase activity"/>
    <property type="evidence" value="ECO:0007669"/>
    <property type="project" value="InterPro"/>
</dbReference>
<dbReference type="EMBL" id="DRFN01000051">
    <property type="protein sequence ID" value="HDZ53667.1"/>
    <property type="molecule type" value="Genomic_DNA"/>
</dbReference>
<evidence type="ECO:0000313" key="2">
    <source>
        <dbReference type="EMBL" id="HDZ53667.1"/>
    </source>
</evidence>
<reference evidence="2" key="1">
    <citation type="journal article" date="2020" name="mSystems">
        <title>Genome- and Community-Level Interaction Insights into Carbon Utilization and Element Cycling Functions of Hydrothermarchaeota in Hydrothermal Sediment.</title>
        <authorList>
            <person name="Zhou Z."/>
            <person name="Liu Y."/>
            <person name="Xu W."/>
            <person name="Pan J."/>
            <person name="Luo Z.H."/>
            <person name="Li M."/>
        </authorList>
    </citation>
    <scope>NUCLEOTIDE SEQUENCE [LARGE SCALE GENOMIC DNA]</scope>
    <source>
        <strain evidence="2">HyVt-323</strain>
    </source>
</reference>
<organism evidence="2">
    <name type="scientific">Sulfitobacter litoralis</name>
    <dbReference type="NCBI Taxonomy" id="335975"/>
    <lineage>
        <taxon>Bacteria</taxon>
        <taxon>Pseudomonadati</taxon>
        <taxon>Pseudomonadota</taxon>
        <taxon>Alphaproteobacteria</taxon>
        <taxon>Rhodobacterales</taxon>
        <taxon>Roseobacteraceae</taxon>
        <taxon>Sulfitobacter</taxon>
    </lineage>
</organism>
<evidence type="ECO:0000259" key="1">
    <source>
        <dbReference type="Pfam" id="PF02955"/>
    </source>
</evidence>
<dbReference type="Proteomes" id="UP000885704">
    <property type="component" value="Unassembled WGS sequence"/>
</dbReference>
<feature type="non-terminal residue" evidence="2">
    <location>
        <position position="1"/>
    </location>
</feature>
<gene>
    <name evidence="2" type="ORF">ENH63_18205</name>
</gene>
<comment type="caution">
    <text evidence="2">The sequence shown here is derived from an EMBL/GenBank/DDBJ whole genome shotgun (WGS) entry which is preliminary data.</text>
</comment>